<sequence length="136" mass="14725">MPNLPALLAILAIALDKLGETEFWGNFPKGVFAGNFNFNWAAKRLRIQVGTPSTGATLPPQRGGKLLHGVRCNSRCLLDLPLQQWPRLAGPAMVTPTELAEVIQASSTVTGEVARMDVRKHREVAGCSSLRCGRGY</sequence>
<protein>
    <submittedName>
        <fullName evidence="2">Uncharacterized protein</fullName>
    </submittedName>
</protein>
<evidence type="ECO:0000313" key="2">
    <source>
        <dbReference type="EMBL" id="KAF0894354.1"/>
    </source>
</evidence>
<evidence type="ECO:0000313" key="3">
    <source>
        <dbReference type="Proteomes" id="UP000479710"/>
    </source>
</evidence>
<name>A0A6G1C3F5_9ORYZ</name>
<feature type="signal peptide" evidence="1">
    <location>
        <begin position="1"/>
        <end position="21"/>
    </location>
</feature>
<gene>
    <name evidence="2" type="ORF">E2562_038451</name>
</gene>
<keyword evidence="1" id="KW-0732">Signal</keyword>
<proteinExistence type="predicted"/>
<dbReference type="AlphaFoldDB" id="A0A6G1C3F5"/>
<feature type="chain" id="PRO_5026279555" evidence="1">
    <location>
        <begin position="22"/>
        <end position="136"/>
    </location>
</feature>
<reference evidence="2 3" key="1">
    <citation type="submission" date="2019-11" db="EMBL/GenBank/DDBJ databases">
        <title>Whole genome sequence of Oryza granulata.</title>
        <authorList>
            <person name="Li W."/>
        </authorList>
    </citation>
    <scope>NUCLEOTIDE SEQUENCE [LARGE SCALE GENOMIC DNA]</scope>
    <source>
        <strain evidence="3">cv. Menghai</strain>
        <tissue evidence="2">Leaf</tissue>
    </source>
</reference>
<organism evidence="2 3">
    <name type="scientific">Oryza meyeriana var. granulata</name>
    <dbReference type="NCBI Taxonomy" id="110450"/>
    <lineage>
        <taxon>Eukaryota</taxon>
        <taxon>Viridiplantae</taxon>
        <taxon>Streptophyta</taxon>
        <taxon>Embryophyta</taxon>
        <taxon>Tracheophyta</taxon>
        <taxon>Spermatophyta</taxon>
        <taxon>Magnoliopsida</taxon>
        <taxon>Liliopsida</taxon>
        <taxon>Poales</taxon>
        <taxon>Poaceae</taxon>
        <taxon>BOP clade</taxon>
        <taxon>Oryzoideae</taxon>
        <taxon>Oryzeae</taxon>
        <taxon>Oryzinae</taxon>
        <taxon>Oryza</taxon>
        <taxon>Oryza meyeriana</taxon>
    </lineage>
</organism>
<dbReference type="EMBL" id="SPHZ02000011">
    <property type="protein sequence ID" value="KAF0894354.1"/>
    <property type="molecule type" value="Genomic_DNA"/>
</dbReference>
<dbReference type="Proteomes" id="UP000479710">
    <property type="component" value="Unassembled WGS sequence"/>
</dbReference>
<comment type="caution">
    <text evidence="2">The sequence shown here is derived from an EMBL/GenBank/DDBJ whole genome shotgun (WGS) entry which is preliminary data.</text>
</comment>
<accession>A0A6G1C3F5</accession>
<keyword evidence="3" id="KW-1185">Reference proteome</keyword>
<evidence type="ECO:0000256" key="1">
    <source>
        <dbReference type="SAM" id="SignalP"/>
    </source>
</evidence>